<evidence type="ECO:0000259" key="3">
    <source>
        <dbReference type="PROSITE" id="PS51898"/>
    </source>
</evidence>
<dbReference type="PROSITE" id="PS51898">
    <property type="entry name" value="TYR_RECOMBINASE"/>
    <property type="match status" value="1"/>
</dbReference>
<dbReference type="InterPro" id="IPR010998">
    <property type="entry name" value="Integrase_recombinase_N"/>
</dbReference>
<dbReference type="EMBL" id="JAHQCX010000016">
    <property type="protein sequence ID" value="MBU9728083.1"/>
    <property type="molecule type" value="Genomic_DNA"/>
</dbReference>
<protein>
    <submittedName>
        <fullName evidence="4">Tyrosine-type recombinase/integrase</fullName>
    </submittedName>
</protein>
<evidence type="ECO:0000256" key="1">
    <source>
        <dbReference type="ARBA" id="ARBA00023125"/>
    </source>
</evidence>
<organism evidence="4 5">
    <name type="scientific">Diplocloster modestus</name>
    <dbReference type="NCBI Taxonomy" id="2850322"/>
    <lineage>
        <taxon>Bacteria</taxon>
        <taxon>Bacillati</taxon>
        <taxon>Bacillota</taxon>
        <taxon>Clostridia</taxon>
        <taxon>Lachnospirales</taxon>
        <taxon>Lachnospiraceae</taxon>
        <taxon>Diplocloster</taxon>
    </lineage>
</organism>
<keyword evidence="2" id="KW-0233">DNA recombination</keyword>
<keyword evidence="5" id="KW-1185">Reference proteome</keyword>
<dbReference type="InterPro" id="IPR002104">
    <property type="entry name" value="Integrase_catalytic"/>
</dbReference>
<accession>A0ABS6KC65</accession>
<dbReference type="InterPro" id="IPR011010">
    <property type="entry name" value="DNA_brk_join_enz"/>
</dbReference>
<dbReference type="InterPro" id="IPR013762">
    <property type="entry name" value="Integrase-like_cat_sf"/>
</dbReference>
<reference evidence="4 5" key="1">
    <citation type="submission" date="2021-06" db="EMBL/GenBank/DDBJ databases">
        <title>Description of novel taxa of the family Lachnospiraceae.</title>
        <authorList>
            <person name="Chaplin A.V."/>
            <person name="Sokolova S.R."/>
            <person name="Pikina A.P."/>
            <person name="Korzhanova M."/>
            <person name="Belova V."/>
            <person name="Korostin D."/>
            <person name="Efimov B.A."/>
        </authorList>
    </citation>
    <scope>NUCLEOTIDE SEQUENCE [LARGE SCALE GENOMIC DNA]</scope>
    <source>
        <strain evidence="4 5">ASD4241</strain>
    </source>
</reference>
<comment type="caution">
    <text evidence="4">The sequence shown here is derived from an EMBL/GenBank/DDBJ whole genome shotgun (WGS) entry which is preliminary data.</text>
</comment>
<feature type="domain" description="Tyr recombinase" evidence="3">
    <location>
        <begin position="176"/>
        <end position="360"/>
    </location>
</feature>
<dbReference type="SUPFAM" id="SSF56349">
    <property type="entry name" value="DNA breaking-rejoining enzymes"/>
    <property type="match status" value="1"/>
</dbReference>
<name>A0ABS6KC65_9FIRM</name>
<keyword evidence="1" id="KW-0238">DNA-binding</keyword>
<dbReference type="Gene3D" id="1.10.443.10">
    <property type="entry name" value="Intergrase catalytic core"/>
    <property type="match status" value="1"/>
</dbReference>
<evidence type="ECO:0000256" key="2">
    <source>
        <dbReference type="ARBA" id="ARBA00023172"/>
    </source>
</evidence>
<dbReference type="Gene3D" id="1.10.150.130">
    <property type="match status" value="1"/>
</dbReference>
<gene>
    <name evidence="4" type="ORF">KTH90_18900</name>
</gene>
<proteinExistence type="predicted"/>
<dbReference type="RefSeq" id="WP_158353197.1">
    <property type="nucleotide sequence ID" value="NZ_JAHQCX010000016.1"/>
</dbReference>
<dbReference type="Proteomes" id="UP001314681">
    <property type="component" value="Unassembled WGS sequence"/>
</dbReference>
<sequence length="380" mass="43964">MANAKKLPSGSWRTQVYSHSELDYNKDGTLKIDPKTKKVKYKRVYASFTASTKKESEYMAAEFAMTKKGKSGCVNMTLRDAITQYIDSSDAILSKKTIEEYRKMLKNSFQSIMDISLKNLTVQKLKQAVNEETKRPNKRYKKNPKPISSKTVRNEFGLISAALNAFDIGIETKNVKLPERVPVIKELITPEIIFDIVHGTNTELPALLAMWLSFTLSEIRGIKKSESIKDGYILIKDVVIDVENEQYVKNRPKNATRLRPHRIPPYIQYLIDQTDQYGDHVVDMSITESALSRRFTRLIDRSGLPHMTFHDLRHVNASVMDMLNIPEKYRQERGGWKNNKVMKGVYTHTFSDERVRSDDIIDSYFESKMQHEMQHEKKEP</sequence>
<evidence type="ECO:0000313" key="5">
    <source>
        <dbReference type="Proteomes" id="UP001314681"/>
    </source>
</evidence>
<evidence type="ECO:0000313" key="4">
    <source>
        <dbReference type="EMBL" id="MBU9728083.1"/>
    </source>
</evidence>
<dbReference type="Pfam" id="PF00589">
    <property type="entry name" value="Phage_integrase"/>
    <property type="match status" value="1"/>
</dbReference>